<dbReference type="CDD" id="cd17324">
    <property type="entry name" value="MFS_NepI_like"/>
    <property type="match status" value="1"/>
</dbReference>
<dbReference type="RefSeq" id="WP_103372082.1">
    <property type="nucleotide sequence ID" value="NZ_CBCRVO010000002.1"/>
</dbReference>
<dbReference type="PANTHER" id="PTHR43271">
    <property type="entry name" value="BLL2771 PROTEIN"/>
    <property type="match status" value="1"/>
</dbReference>
<dbReference type="GeneID" id="98298552"/>
<dbReference type="AlphaFoldDB" id="A0A2K4FAH4"/>
<dbReference type="InterPro" id="IPR020846">
    <property type="entry name" value="MFS_dom"/>
</dbReference>
<reference evidence="10 11" key="1">
    <citation type="submission" date="2017-08" db="EMBL/GenBank/DDBJ databases">
        <title>Draft genome sequences of 64 type strains of genus Staph aureus.</title>
        <authorList>
            <person name="Cole K."/>
            <person name="Golubchik T."/>
            <person name="Russell J."/>
            <person name="Foster D."/>
            <person name="Llewelyn M."/>
            <person name="Wilson D."/>
            <person name="Crook D."/>
            <person name="Paul J."/>
        </authorList>
    </citation>
    <scope>NUCLEOTIDE SEQUENCE [LARGE SCALE GENOMIC DNA]</scope>
    <source>
        <strain evidence="10 11">DSM 29875</strain>
    </source>
</reference>
<evidence type="ECO:0000313" key="10">
    <source>
        <dbReference type="EMBL" id="POA08287.1"/>
    </source>
</evidence>
<dbReference type="PROSITE" id="PS50850">
    <property type="entry name" value="MFS"/>
    <property type="match status" value="1"/>
</dbReference>
<dbReference type="EMBL" id="PPPX01000016">
    <property type="protein sequence ID" value="POA08287.1"/>
    <property type="molecule type" value="Genomic_DNA"/>
</dbReference>
<dbReference type="SUPFAM" id="SSF103473">
    <property type="entry name" value="MFS general substrate transporter"/>
    <property type="match status" value="1"/>
</dbReference>
<dbReference type="GO" id="GO:0005886">
    <property type="term" value="C:plasma membrane"/>
    <property type="evidence" value="ECO:0007669"/>
    <property type="project" value="UniProtKB-SubCell"/>
</dbReference>
<proteinExistence type="inferred from homology"/>
<keyword evidence="5 8" id="KW-0812">Transmembrane</keyword>
<sequence>MRDVRPGEIQKGSKEYTNIIIALFIAGFTIFSILYSVQPLIPAFSRHFHVNETWASIPLSIATLTLAVAMLFFGAISEVVGRKPIMFFSVISVSLLAIVQPFIDNFNVFLALRFIQGICLAGLPSIAMAYIGEEISEISLPQAMGTYISGNAFGGAFGRVFTGFIASLFGYKVGMIAVGVISLVAAVLFIFLLPSSRNFTKQRFHLGELLRSYGQHLRNPRLLKPFMLGFLLLGCNVAAFNYISFELESAPYHVHKGLISFIYLLFLLGMLSSMLNAKLRAKLGTLRALKLSLIALMVGIWITLLPFIIFKILGLAFTIYAFFSGHAIASAVVASRAEHHKAQASSLYLLFYYIGSSVGGTLAGYFYGLIHWPGVALMITIFMVIGLVIAMTIRKSKDIR</sequence>
<dbReference type="OrthoDB" id="63984at2"/>
<gene>
    <name evidence="10" type="ORF">CD039_09340</name>
</gene>
<feature type="transmembrane region" description="Helical" evidence="8">
    <location>
        <begin position="53"/>
        <end position="73"/>
    </location>
</feature>
<accession>A0A2K4FAH4</accession>
<evidence type="ECO:0000313" key="11">
    <source>
        <dbReference type="Proteomes" id="UP000242712"/>
    </source>
</evidence>
<evidence type="ECO:0000256" key="5">
    <source>
        <dbReference type="ARBA" id="ARBA00022692"/>
    </source>
</evidence>
<feature type="transmembrane region" description="Helical" evidence="8">
    <location>
        <begin position="226"/>
        <end position="245"/>
    </location>
</feature>
<evidence type="ECO:0000256" key="8">
    <source>
        <dbReference type="SAM" id="Phobius"/>
    </source>
</evidence>
<keyword evidence="4" id="KW-1003">Cell membrane</keyword>
<evidence type="ECO:0000256" key="1">
    <source>
        <dbReference type="ARBA" id="ARBA00004651"/>
    </source>
</evidence>
<feature type="transmembrane region" description="Helical" evidence="8">
    <location>
        <begin position="257"/>
        <end position="277"/>
    </location>
</feature>
<feature type="transmembrane region" description="Helical" evidence="8">
    <location>
        <begin position="347"/>
        <end position="368"/>
    </location>
</feature>
<feature type="transmembrane region" description="Helical" evidence="8">
    <location>
        <begin position="289"/>
        <end position="309"/>
    </location>
</feature>
<organism evidence="10 11">
    <name type="scientific">Staphylococcus argensis</name>
    <dbReference type="NCBI Taxonomy" id="1607738"/>
    <lineage>
        <taxon>Bacteria</taxon>
        <taxon>Bacillati</taxon>
        <taxon>Bacillota</taxon>
        <taxon>Bacilli</taxon>
        <taxon>Bacillales</taxon>
        <taxon>Staphylococcaceae</taxon>
        <taxon>Staphylococcus</taxon>
    </lineage>
</organism>
<evidence type="ECO:0000256" key="4">
    <source>
        <dbReference type="ARBA" id="ARBA00022475"/>
    </source>
</evidence>
<evidence type="ECO:0000256" key="6">
    <source>
        <dbReference type="ARBA" id="ARBA00022989"/>
    </source>
</evidence>
<feature type="transmembrane region" description="Helical" evidence="8">
    <location>
        <begin position="85"/>
        <end position="103"/>
    </location>
</feature>
<keyword evidence="6 8" id="KW-1133">Transmembrane helix</keyword>
<dbReference type="GO" id="GO:0022857">
    <property type="term" value="F:transmembrane transporter activity"/>
    <property type="evidence" value="ECO:0007669"/>
    <property type="project" value="InterPro"/>
</dbReference>
<comment type="caution">
    <text evidence="10">The sequence shown here is derived from an EMBL/GenBank/DDBJ whole genome shotgun (WGS) entry which is preliminary data.</text>
</comment>
<keyword evidence="3" id="KW-0813">Transport</keyword>
<name>A0A2K4FAH4_9STAP</name>
<evidence type="ECO:0000256" key="7">
    <source>
        <dbReference type="ARBA" id="ARBA00023136"/>
    </source>
</evidence>
<evidence type="ECO:0000256" key="3">
    <source>
        <dbReference type="ARBA" id="ARBA00022448"/>
    </source>
</evidence>
<keyword evidence="7 8" id="KW-0472">Membrane</keyword>
<feature type="transmembrane region" description="Helical" evidence="8">
    <location>
        <begin position="109"/>
        <end position="132"/>
    </location>
</feature>
<feature type="domain" description="Major facilitator superfamily (MFS) profile" evidence="9">
    <location>
        <begin position="15"/>
        <end position="398"/>
    </location>
</feature>
<feature type="transmembrane region" description="Helical" evidence="8">
    <location>
        <begin position="144"/>
        <end position="169"/>
    </location>
</feature>
<dbReference type="PANTHER" id="PTHR43271:SF1">
    <property type="entry name" value="INNER MEMBRANE TRANSPORT PROTEIN YNFM"/>
    <property type="match status" value="1"/>
</dbReference>
<feature type="transmembrane region" description="Helical" evidence="8">
    <location>
        <begin position="374"/>
        <end position="393"/>
    </location>
</feature>
<dbReference type="Proteomes" id="UP000242712">
    <property type="component" value="Unassembled WGS sequence"/>
</dbReference>
<protein>
    <submittedName>
        <fullName evidence="10">MFS transporter</fullName>
    </submittedName>
</protein>
<feature type="transmembrane region" description="Helical" evidence="8">
    <location>
        <begin position="315"/>
        <end position="335"/>
    </location>
</feature>
<feature type="transmembrane region" description="Helical" evidence="8">
    <location>
        <begin position="20"/>
        <end position="41"/>
    </location>
</feature>
<dbReference type="Gene3D" id="1.20.1250.20">
    <property type="entry name" value="MFS general substrate transporter like domains"/>
    <property type="match status" value="1"/>
</dbReference>
<keyword evidence="11" id="KW-1185">Reference proteome</keyword>
<dbReference type="InterPro" id="IPR011701">
    <property type="entry name" value="MFS"/>
</dbReference>
<dbReference type="Pfam" id="PF07690">
    <property type="entry name" value="MFS_1"/>
    <property type="match status" value="1"/>
</dbReference>
<evidence type="ECO:0000259" key="9">
    <source>
        <dbReference type="PROSITE" id="PS50850"/>
    </source>
</evidence>
<dbReference type="InterPro" id="IPR036259">
    <property type="entry name" value="MFS_trans_sf"/>
</dbReference>
<comment type="similarity">
    <text evidence="2">Belongs to the major facilitator superfamily.</text>
</comment>
<comment type="subcellular location">
    <subcellularLocation>
        <location evidence="1">Cell membrane</location>
        <topology evidence="1">Multi-pass membrane protein</topology>
    </subcellularLocation>
</comment>
<evidence type="ECO:0000256" key="2">
    <source>
        <dbReference type="ARBA" id="ARBA00008335"/>
    </source>
</evidence>
<feature type="transmembrane region" description="Helical" evidence="8">
    <location>
        <begin position="175"/>
        <end position="193"/>
    </location>
</feature>